<reference evidence="3" key="2">
    <citation type="submission" date="2022-10" db="EMBL/GenBank/DDBJ databases">
        <authorList>
            <consortium name="ENA_rothamsted_submissions"/>
            <consortium name="culmorum"/>
            <person name="King R."/>
        </authorList>
    </citation>
    <scope>NUCLEOTIDE SEQUENCE</scope>
</reference>
<name>A0A9N9WFN0_9NEOP</name>
<feature type="region of interest" description="Disordered" evidence="1">
    <location>
        <begin position="1"/>
        <end position="21"/>
    </location>
</feature>
<dbReference type="AlphaFoldDB" id="A0A9N9WFN0"/>
<dbReference type="GO" id="GO:0006396">
    <property type="term" value="P:RNA processing"/>
    <property type="evidence" value="ECO:0007669"/>
    <property type="project" value="InterPro"/>
</dbReference>
<gene>
    <name evidence="3" type="ORF">DIATSA_LOCUS7583</name>
</gene>
<dbReference type="OrthoDB" id="10268011at2759"/>
<organism evidence="3 4">
    <name type="scientific">Diatraea saccharalis</name>
    <name type="common">sugarcane borer</name>
    <dbReference type="NCBI Taxonomy" id="40085"/>
    <lineage>
        <taxon>Eukaryota</taxon>
        <taxon>Metazoa</taxon>
        <taxon>Ecdysozoa</taxon>
        <taxon>Arthropoda</taxon>
        <taxon>Hexapoda</taxon>
        <taxon>Insecta</taxon>
        <taxon>Pterygota</taxon>
        <taxon>Neoptera</taxon>
        <taxon>Endopterygota</taxon>
        <taxon>Lepidoptera</taxon>
        <taxon>Glossata</taxon>
        <taxon>Ditrysia</taxon>
        <taxon>Pyraloidea</taxon>
        <taxon>Crambidae</taxon>
        <taxon>Crambinae</taxon>
        <taxon>Diatraea</taxon>
    </lineage>
</organism>
<dbReference type="GO" id="GO:0004000">
    <property type="term" value="F:adenosine deaminase activity"/>
    <property type="evidence" value="ECO:0007669"/>
    <property type="project" value="InterPro"/>
</dbReference>
<evidence type="ECO:0000259" key="2">
    <source>
        <dbReference type="PROSITE" id="PS50141"/>
    </source>
</evidence>
<dbReference type="GO" id="GO:0003723">
    <property type="term" value="F:RNA binding"/>
    <property type="evidence" value="ECO:0007669"/>
    <property type="project" value="InterPro"/>
</dbReference>
<dbReference type="InterPro" id="IPR002466">
    <property type="entry name" value="A_deamin"/>
</dbReference>
<sequence>MLASSQPRGIETEPGQPIPELPQDLEHLLYNEAKQLCPTYQVAKDRLFEAFEKAKLGRWIKKPLEQDQFVCEIADADPNALFA</sequence>
<proteinExistence type="predicted"/>
<dbReference type="EMBL" id="OU893351">
    <property type="protein sequence ID" value="CAG9789879.1"/>
    <property type="molecule type" value="Genomic_DNA"/>
</dbReference>
<keyword evidence="4" id="KW-1185">Reference proteome</keyword>
<accession>A0A9N9WFN0</accession>
<protein>
    <recommendedName>
        <fullName evidence="2">A to I editase domain-containing protein</fullName>
    </recommendedName>
</protein>
<dbReference type="Proteomes" id="UP001153714">
    <property type="component" value="Chromosome 20"/>
</dbReference>
<dbReference type="PROSITE" id="PS50141">
    <property type="entry name" value="A_DEAMIN_EDITASE"/>
    <property type="match status" value="1"/>
</dbReference>
<evidence type="ECO:0000313" key="4">
    <source>
        <dbReference type="Proteomes" id="UP001153714"/>
    </source>
</evidence>
<evidence type="ECO:0000313" key="3">
    <source>
        <dbReference type="EMBL" id="CAG9789879.1"/>
    </source>
</evidence>
<evidence type="ECO:0000256" key="1">
    <source>
        <dbReference type="SAM" id="MobiDB-lite"/>
    </source>
</evidence>
<reference evidence="3" key="1">
    <citation type="submission" date="2021-12" db="EMBL/GenBank/DDBJ databases">
        <authorList>
            <person name="King R."/>
        </authorList>
    </citation>
    <scope>NUCLEOTIDE SEQUENCE</scope>
</reference>
<feature type="domain" description="A to I editase" evidence="2">
    <location>
        <begin position="22"/>
        <end position="69"/>
    </location>
</feature>